<proteinExistence type="predicted"/>
<gene>
    <name evidence="2" type="ORF">FCU45_09480</name>
</gene>
<name>A0A4U2Z4G9_9BACT</name>
<accession>A0A4U2Z4G9</accession>
<keyword evidence="3" id="KW-1185">Reference proteome</keyword>
<reference evidence="2 3" key="1">
    <citation type="submission" date="2019-04" db="EMBL/GenBank/DDBJ databases">
        <title>Sulfurimonas crateris sp. nov. a facultative anaerobic sulfur-oxidizing chemolithautotrophic bacterium isolated from a terrestrial mud vulcano.</title>
        <authorList>
            <person name="Ratnikova N.M."/>
            <person name="Slobodkin A.I."/>
            <person name="Merkel A.Y."/>
            <person name="Novikov A."/>
            <person name="Bonch-Osmolovskaya E.A."/>
            <person name="Slobodkina G.B."/>
        </authorList>
    </citation>
    <scope>NUCLEOTIDE SEQUENCE [LARGE SCALE GENOMIC DNA]</scope>
    <source>
        <strain evidence="2 3">SN118</strain>
    </source>
</reference>
<keyword evidence="1" id="KW-0732">Signal</keyword>
<sequence>MEKISILTKRSIFLIFLASSAANPLFASTVYIYSASERQQERSVTHKDIQDLLISKGLENSIAVKKSHALFKNNQNINLKLSHLCKNPNLALSRDKVIEAFAKYALFNKECDMNSYDSLVGFVQSISPNLNQRQLSAIKEIVKL</sequence>
<dbReference type="OrthoDB" id="9885061at2"/>
<evidence type="ECO:0000313" key="3">
    <source>
        <dbReference type="Proteomes" id="UP000309561"/>
    </source>
</evidence>
<dbReference type="EMBL" id="SZPX01000007">
    <property type="protein sequence ID" value="TKI68645.1"/>
    <property type="molecule type" value="Genomic_DNA"/>
</dbReference>
<organism evidence="2 3">
    <name type="scientific">Sulfurimonas crateris</name>
    <dbReference type="NCBI Taxonomy" id="2574727"/>
    <lineage>
        <taxon>Bacteria</taxon>
        <taxon>Pseudomonadati</taxon>
        <taxon>Campylobacterota</taxon>
        <taxon>Epsilonproteobacteria</taxon>
        <taxon>Campylobacterales</taxon>
        <taxon>Sulfurimonadaceae</taxon>
        <taxon>Sulfurimonas</taxon>
    </lineage>
</organism>
<evidence type="ECO:0000313" key="2">
    <source>
        <dbReference type="EMBL" id="TKI68645.1"/>
    </source>
</evidence>
<comment type="caution">
    <text evidence="2">The sequence shown here is derived from an EMBL/GenBank/DDBJ whole genome shotgun (WGS) entry which is preliminary data.</text>
</comment>
<dbReference type="Proteomes" id="UP000309561">
    <property type="component" value="Unassembled WGS sequence"/>
</dbReference>
<evidence type="ECO:0008006" key="4">
    <source>
        <dbReference type="Google" id="ProtNLM"/>
    </source>
</evidence>
<evidence type="ECO:0000256" key="1">
    <source>
        <dbReference type="SAM" id="SignalP"/>
    </source>
</evidence>
<feature type="chain" id="PRO_5020796299" description="DUF4476 domain-containing protein" evidence="1">
    <location>
        <begin position="28"/>
        <end position="144"/>
    </location>
</feature>
<dbReference type="RefSeq" id="WP_137014665.1">
    <property type="nucleotide sequence ID" value="NZ_SZPX01000007.1"/>
</dbReference>
<feature type="signal peptide" evidence="1">
    <location>
        <begin position="1"/>
        <end position="27"/>
    </location>
</feature>
<dbReference type="AlphaFoldDB" id="A0A4U2Z4G9"/>
<protein>
    <recommendedName>
        <fullName evidence="4">DUF4476 domain-containing protein</fullName>
    </recommendedName>
</protein>